<dbReference type="GO" id="GO:0000423">
    <property type="term" value="P:mitophagy"/>
    <property type="evidence" value="ECO:0007669"/>
    <property type="project" value="TreeGrafter"/>
</dbReference>
<dbReference type="PROSITE" id="PS51745">
    <property type="entry name" value="PB1"/>
    <property type="match status" value="1"/>
</dbReference>
<dbReference type="Ensembl" id="ENSSGRT00000005379.1">
    <property type="protein sequence ID" value="ENSSGRP00000004972.1"/>
    <property type="gene ID" value="ENSSGRG00000003165.1"/>
</dbReference>
<proteinExistence type="predicted"/>
<dbReference type="InterPro" id="IPR052260">
    <property type="entry name" value="Autophagy_Rcpt_SigReg"/>
</dbReference>
<sequence>MSMTVKAYVIGKDDCHKEIRRFGVDQDVSTSFEYLKLKVLDVFLGLRTVPFQMYYKDEDGDLIAFSSDDELMMGLAVVKEGTFRLYIKRK</sequence>
<dbReference type="GO" id="GO:0007032">
    <property type="term" value="P:endosome organization"/>
    <property type="evidence" value="ECO:0007669"/>
    <property type="project" value="TreeGrafter"/>
</dbReference>
<dbReference type="GO" id="GO:0016235">
    <property type="term" value="C:aggresome"/>
    <property type="evidence" value="ECO:0007669"/>
    <property type="project" value="TreeGrafter"/>
</dbReference>
<evidence type="ECO:0000313" key="3">
    <source>
        <dbReference type="Proteomes" id="UP000472262"/>
    </source>
</evidence>
<protein>
    <recommendedName>
        <fullName evidence="1">PB1 domain-containing protein</fullName>
    </recommendedName>
</protein>
<organism evidence="2 3">
    <name type="scientific">Sinocyclocheilus grahami</name>
    <name type="common">Dianchi golden-line fish</name>
    <name type="synonym">Barbus grahami</name>
    <dbReference type="NCBI Taxonomy" id="75366"/>
    <lineage>
        <taxon>Eukaryota</taxon>
        <taxon>Metazoa</taxon>
        <taxon>Chordata</taxon>
        <taxon>Craniata</taxon>
        <taxon>Vertebrata</taxon>
        <taxon>Euteleostomi</taxon>
        <taxon>Actinopterygii</taxon>
        <taxon>Neopterygii</taxon>
        <taxon>Teleostei</taxon>
        <taxon>Ostariophysi</taxon>
        <taxon>Cypriniformes</taxon>
        <taxon>Cyprinidae</taxon>
        <taxon>Cyprininae</taxon>
        <taxon>Sinocyclocheilus</taxon>
    </lineage>
</organism>
<dbReference type="PANTHER" id="PTHR15090">
    <property type="entry name" value="SEQUESTOSOME 1-RELATED"/>
    <property type="match status" value="1"/>
</dbReference>
<evidence type="ECO:0000259" key="1">
    <source>
        <dbReference type="PROSITE" id="PS51745"/>
    </source>
</evidence>
<reference evidence="2" key="1">
    <citation type="submission" date="2025-05" db="UniProtKB">
        <authorList>
            <consortium name="Ensembl"/>
        </authorList>
    </citation>
    <scope>IDENTIFICATION</scope>
</reference>
<dbReference type="InterPro" id="IPR000270">
    <property type="entry name" value="PB1_dom"/>
</dbReference>
<dbReference type="GO" id="GO:0005080">
    <property type="term" value="F:protein kinase C binding"/>
    <property type="evidence" value="ECO:0007669"/>
    <property type="project" value="TreeGrafter"/>
</dbReference>
<dbReference type="Proteomes" id="UP000472262">
    <property type="component" value="Unassembled WGS sequence"/>
</dbReference>
<name>A0A672K796_SINGR</name>
<dbReference type="PANTHER" id="PTHR15090:SF0">
    <property type="entry name" value="SEQUESTOSOME-1"/>
    <property type="match status" value="1"/>
</dbReference>
<dbReference type="Gene3D" id="3.10.20.90">
    <property type="entry name" value="Phosphatidylinositol 3-kinase Catalytic Subunit, Chain A, domain 1"/>
    <property type="match status" value="1"/>
</dbReference>
<feature type="domain" description="PB1" evidence="1">
    <location>
        <begin position="2"/>
        <end position="90"/>
    </location>
</feature>
<dbReference type="AlphaFoldDB" id="A0A672K796"/>
<dbReference type="OMA" id="VTHPYNI"/>
<dbReference type="FunFam" id="3.10.20.90:FF:000320">
    <property type="entry name" value="Predicted protein"/>
    <property type="match status" value="1"/>
</dbReference>
<dbReference type="InterPro" id="IPR053793">
    <property type="entry name" value="PB1-like"/>
</dbReference>
<dbReference type="Pfam" id="PF00564">
    <property type="entry name" value="PB1"/>
    <property type="match status" value="1"/>
</dbReference>
<dbReference type="GO" id="GO:0044753">
    <property type="term" value="C:amphisome"/>
    <property type="evidence" value="ECO:0007669"/>
    <property type="project" value="TreeGrafter"/>
</dbReference>
<evidence type="ECO:0000313" key="2">
    <source>
        <dbReference type="Ensembl" id="ENSSGRP00000004972.1"/>
    </source>
</evidence>
<accession>A0A672K796</accession>
<dbReference type="SUPFAM" id="SSF54277">
    <property type="entry name" value="CAD &amp; PB1 domains"/>
    <property type="match status" value="1"/>
</dbReference>
<keyword evidence="3" id="KW-1185">Reference proteome</keyword>
<dbReference type="Ensembl" id="ENSSGRT00000091823.1">
    <property type="protein sequence ID" value="ENSSGRP00000086244.1"/>
    <property type="gene ID" value="ENSSGRG00000043401.1"/>
</dbReference>
<dbReference type="GO" id="GO:0070530">
    <property type="term" value="F:K63-linked polyubiquitin modification-dependent protein binding"/>
    <property type="evidence" value="ECO:0007669"/>
    <property type="project" value="TreeGrafter"/>
</dbReference>
<dbReference type="GO" id="GO:0035973">
    <property type="term" value="P:aggrephagy"/>
    <property type="evidence" value="ECO:0007669"/>
    <property type="project" value="TreeGrafter"/>
</dbReference>
<dbReference type="SMART" id="SM00666">
    <property type="entry name" value="PB1"/>
    <property type="match status" value="1"/>
</dbReference>